<evidence type="ECO:0000313" key="2">
    <source>
        <dbReference type="Proteomes" id="UP001595828"/>
    </source>
</evidence>
<accession>A0ABV8RM34</accession>
<evidence type="ECO:0000313" key="1">
    <source>
        <dbReference type="EMBL" id="MFC4294452.1"/>
    </source>
</evidence>
<keyword evidence="2" id="KW-1185">Reference proteome</keyword>
<protein>
    <recommendedName>
        <fullName evidence="3">Porin</fullName>
    </recommendedName>
</protein>
<dbReference type="Proteomes" id="UP001595828">
    <property type="component" value="Unassembled WGS sequence"/>
</dbReference>
<evidence type="ECO:0008006" key="3">
    <source>
        <dbReference type="Google" id="ProtNLM"/>
    </source>
</evidence>
<comment type="caution">
    <text evidence="1">The sequence shown here is derived from an EMBL/GenBank/DDBJ whole genome shotgun (WGS) entry which is preliminary data.</text>
</comment>
<organism evidence="1 2">
    <name type="scientific">Novosphingobium tardum</name>
    <dbReference type="NCBI Taxonomy" id="1538021"/>
    <lineage>
        <taxon>Bacteria</taxon>
        <taxon>Pseudomonadati</taxon>
        <taxon>Pseudomonadota</taxon>
        <taxon>Alphaproteobacteria</taxon>
        <taxon>Sphingomonadales</taxon>
        <taxon>Sphingomonadaceae</taxon>
        <taxon>Novosphingobium</taxon>
    </lineage>
</organism>
<sequence>MRVSDLQVSVRRRVLGTLLAGGALVGLLVAPEAGNAFSSGFDSHPVSLAARGGIGSFTPASVDPRMAAVMTVSALNHGRLFRFTPAGSTTRPDRSVTVAVRVDGEAARAVSVRSTLAAATSAPGTLPVRIAPTAFNLGVARGYESFAQKLATPTVLRKIDMPDLASFDAGRARDRTARPAEARFAPRIALDETAKPGRLPRTLEGQGDYSVDVGGSYRLTRNLNVTAGVRYSSERDRVVKLADTPQDSQAVYVGTQFHF</sequence>
<gene>
    <name evidence="1" type="ORF">ACFO0A_05190</name>
</gene>
<proteinExistence type="predicted"/>
<name>A0ABV8RM34_9SPHN</name>
<dbReference type="EMBL" id="JBHSDR010000003">
    <property type="protein sequence ID" value="MFC4294452.1"/>
    <property type="molecule type" value="Genomic_DNA"/>
</dbReference>
<dbReference type="RefSeq" id="WP_379537902.1">
    <property type="nucleotide sequence ID" value="NZ_JBHSDR010000003.1"/>
</dbReference>
<reference evidence="2" key="1">
    <citation type="journal article" date="2019" name="Int. J. Syst. Evol. Microbiol.">
        <title>The Global Catalogue of Microorganisms (GCM) 10K type strain sequencing project: providing services to taxonomists for standard genome sequencing and annotation.</title>
        <authorList>
            <consortium name="The Broad Institute Genomics Platform"/>
            <consortium name="The Broad Institute Genome Sequencing Center for Infectious Disease"/>
            <person name="Wu L."/>
            <person name="Ma J."/>
        </authorList>
    </citation>
    <scope>NUCLEOTIDE SEQUENCE [LARGE SCALE GENOMIC DNA]</scope>
    <source>
        <strain evidence="2">CGMCC 1.12989</strain>
    </source>
</reference>